<reference evidence="2 3" key="3">
    <citation type="journal article" date="2015" name="Genome Announc.">
        <title>Draft Genome Sequence of the Archiascomycetous Yeast Saitoella complicata.</title>
        <authorList>
            <person name="Yamauchi K."/>
            <person name="Kondo S."/>
            <person name="Hamamoto M."/>
            <person name="Takahashi Y."/>
            <person name="Ogura Y."/>
            <person name="Hayashi T."/>
            <person name="Nishida H."/>
        </authorList>
    </citation>
    <scope>NUCLEOTIDE SEQUENCE [LARGE SCALE GENOMIC DNA]</scope>
    <source>
        <strain evidence="2 3">NRRL Y-17804</strain>
    </source>
</reference>
<dbReference type="AlphaFoldDB" id="A0A0E9NKV3"/>
<dbReference type="EMBL" id="BACD03000028">
    <property type="protein sequence ID" value="GAO50040.1"/>
    <property type="molecule type" value="Genomic_DNA"/>
</dbReference>
<comment type="caution">
    <text evidence="2">The sequence shown here is derived from an EMBL/GenBank/DDBJ whole genome shotgun (WGS) entry which is preliminary data.</text>
</comment>
<dbReference type="CDD" id="cd00866">
    <property type="entry name" value="PEBP_euk"/>
    <property type="match status" value="1"/>
</dbReference>
<dbReference type="Proteomes" id="UP000033140">
    <property type="component" value="Unassembled WGS sequence"/>
</dbReference>
<dbReference type="Gene3D" id="3.90.280.10">
    <property type="entry name" value="PEBP-like"/>
    <property type="match status" value="1"/>
</dbReference>
<dbReference type="InterPro" id="IPR008914">
    <property type="entry name" value="PEBP"/>
</dbReference>
<reference evidence="2 3" key="1">
    <citation type="journal article" date="2011" name="J. Gen. Appl. Microbiol.">
        <title>Draft genome sequencing of the enigmatic yeast Saitoella complicata.</title>
        <authorList>
            <person name="Nishida H."/>
            <person name="Hamamoto M."/>
            <person name="Sugiyama J."/>
        </authorList>
    </citation>
    <scope>NUCLEOTIDE SEQUENCE [LARGE SCALE GENOMIC DNA]</scope>
    <source>
        <strain evidence="2 3">NRRL Y-17804</strain>
    </source>
</reference>
<name>A0A0E9NKV3_SAICN</name>
<dbReference type="Gene3D" id="1.20.58.1180">
    <property type="match status" value="1"/>
</dbReference>
<keyword evidence="3" id="KW-1185">Reference proteome</keyword>
<dbReference type="STRING" id="698492.A0A0E9NKV3"/>
<accession>A0A0E9NKV3</accession>
<dbReference type="SUPFAM" id="SSF49777">
    <property type="entry name" value="PEBP-like"/>
    <property type="match status" value="1"/>
</dbReference>
<reference evidence="2 3" key="2">
    <citation type="journal article" date="2014" name="J. Gen. Appl. Microbiol.">
        <title>The early diverging ascomycetous budding yeast Saitoella complicata has three histone deacetylases belonging to the Clr6, Hos2, and Rpd3 lineages.</title>
        <authorList>
            <person name="Nishida H."/>
            <person name="Matsumoto T."/>
            <person name="Kondo S."/>
            <person name="Hamamoto M."/>
            <person name="Yoshikawa H."/>
        </authorList>
    </citation>
    <scope>NUCLEOTIDE SEQUENCE [LARGE SCALE GENOMIC DNA]</scope>
    <source>
        <strain evidence="2 3">NRRL Y-17804</strain>
    </source>
</reference>
<evidence type="ECO:0008006" key="4">
    <source>
        <dbReference type="Google" id="ProtNLM"/>
    </source>
</evidence>
<organism evidence="2 3">
    <name type="scientific">Saitoella complicata (strain BCRC 22490 / CBS 7301 / JCM 7358 / NBRC 10748 / NRRL Y-17804)</name>
    <dbReference type="NCBI Taxonomy" id="698492"/>
    <lineage>
        <taxon>Eukaryota</taxon>
        <taxon>Fungi</taxon>
        <taxon>Dikarya</taxon>
        <taxon>Ascomycota</taxon>
        <taxon>Taphrinomycotina</taxon>
        <taxon>Taphrinomycotina incertae sedis</taxon>
        <taxon>Saitoella</taxon>
    </lineage>
</organism>
<sequence>MKTILESSLFYQSILLVILQKAIIFSCIQVNRQLHLTRDWGKVLVDFQVRSTVEKKSSKFRSLNPSISRTMTVTIMASISRSTCASALRAAAPSRLFRQQAYRTSVRWNSSSTEPNARPAPGDPDTIGTVDPADQAPPASPIPAGTANKNRISRYAKPYPRLEYPNPPLGVNPAYDEALKVIDAHREVINEKIRQEKRKITLATAKLNKFEQFETGPGRVWKDNLDGYCKNLEYFEVQRDIDSPEFRWRHENGDVDMSKPVFRYLAKQDWEFRPLPVLMQRLETMFVVPDTLPSITPVVDLRLRFNGSHIVEPGSWVELDQCTNAPPAVEIVPFEDGENTYTVLLVDPDTPNVEDQTYNTTLLWAVSDVKISPTFTEFNAAHGTEHAQFIPPHPTYGIKYHRYTMLAFRQPTEKLKMEGYEIPGGTFKFDLRTFVEDHELEPVGASFWRAKWTEGVSERIAKETGGLGKGRTDKVVCRSRCICRLLYKW</sequence>
<feature type="region of interest" description="Disordered" evidence="1">
    <location>
        <begin position="107"/>
        <end position="151"/>
    </location>
</feature>
<evidence type="ECO:0000313" key="3">
    <source>
        <dbReference type="Proteomes" id="UP000033140"/>
    </source>
</evidence>
<dbReference type="InterPro" id="IPR036610">
    <property type="entry name" value="PEBP-like_sf"/>
</dbReference>
<dbReference type="PANTHER" id="PTHR11362">
    <property type="entry name" value="PHOSPHATIDYLETHANOLAMINE-BINDING PROTEIN"/>
    <property type="match status" value="1"/>
</dbReference>
<dbReference type="Pfam" id="PF01161">
    <property type="entry name" value="PBP"/>
    <property type="match status" value="1"/>
</dbReference>
<gene>
    <name evidence="2" type="ORF">G7K_4175-t1</name>
</gene>
<evidence type="ECO:0000256" key="1">
    <source>
        <dbReference type="SAM" id="MobiDB-lite"/>
    </source>
</evidence>
<dbReference type="PANTHER" id="PTHR11362:SF82">
    <property type="entry name" value="PHOSPHATIDYLETHANOLAMINE-BINDING PROTEIN 4"/>
    <property type="match status" value="1"/>
</dbReference>
<proteinExistence type="predicted"/>
<dbReference type="InterPro" id="IPR035810">
    <property type="entry name" value="PEBP_euk"/>
</dbReference>
<evidence type="ECO:0000313" key="2">
    <source>
        <dbReference type="EMBL" id="GAO50040.1"/>
    </source>
</evidence>
<protein>
    <recommendedName>
        <fullName evidence="4">PEBP-like protein</fullName>
    </recommendedName>
</protein>